<sequence length="94" mass="9685">MTRHLLDGSSAEAVQEAAASAEWAEPETLSAVLVPESQVRPVLGAVSGATIAVRDAPGLEGLSLLLVPDAHGRSRAALLRAVRDREAVVGPARP</sequence>
<gene>
    <name evidence="1" type="ORF">BKA05_003354</name>
</gene>
<dbReference type="AlphaFoldDB" id="A0A7Y9YIU9"/>
<evidence type="ECO:0000313" key="1">
    <source>
        <dbReference type="EMBL" id="NYI11839.1"/>
    </source>
</evidence>
<organism evidence="1 2">
    <name type="scientific">Nocardioides marinus</name>
    <dbReference type="NCBI Taxonomy" id="374514"/>
    <lineage>
        <taxon>Bacteria</taxon>
        <taxon>Bacillati</taxon>
        <taxon>Actinomycetota</taxon>
        <taxon>Actinomycetes</taxon>
        <taxon>Propionibacteriales</taxon>
        <taxon>Nocardioidaceae</taxon>
        <taxon>Nocardioides</taxon>
    </lineage>
</organism>
<dbReference type="RefSeq" id="WP_246289827.1">
    <property type="nucleotide sequence ID" value="NZ_BAAAPP010000019.1"/>
</dbReference>
<protein>
    <submittedName>
        <fullName evidence="1">Uncharacterized protein</fullName>
    </submittedName>
</protein>
<name>A0A7Y9YIU9_9ACTN</name>
<reference evidence="1 2" key="1">
    <citation type="submission" date="2020-07" db="EMBL/GenBank/DDBJ databases">
        <title>Sequencing the genomes of 1000 actinobacteria strains.</title>
        <authorList>
            <person name="Klenk H.-P."/>
        </authorList>
    </citation>
    <scope>NUCLEOTIDE SEQUENCE [LARGE SCALE GENOMIC DNA]</scope>
    <source>
        <strain evidence="1 2">DSM 18248</strain>
    </source>
</reference>
<evidence type="ECO:0000313" key="2">
    <source>
        <dbReference type="Proteomes" id="UP000537326"/>
    </source>
</evidence>
<proteinExistence type="predicted"/>
<dbReference type="Proteomes" id="UP000537326">
    <property type="component" value="Unassembled WGS sequence"/>
</dbReference>
<accession>A0A7Y9YIU9</accession>
<comment type="caution">
    <text evidence="1">The sequence shown here is derived from an EMBL/GenBank/DDBJ whole genome shotgun (WGS) entry which is preliminary data.</text>
</comment>
<keyword evidence="2" id="KW-1185">Reference proteome</keyword>
<dbReference type="EMBL" id="JACBZI010000001">
    <property type="protein sequence ID" value="NYI11839.1"/>
    <property type="molecule type" value="Genomic_DNA"/>
</dbReference>